<keyword evidence="1" id="KW-0732">Signal</keyword>
<gene>
    <name evidence="2" type="ORF">RM543_14600</name>
</gene>
<keyword evidence="3" id="KW-1185">Reference proteome</keyword>
<sequence>MNRAILFAGACAVPLAAAAEEPGVFADHAAYAAFVDTAISARDFEGLTRRLDGADDYAPGQLEEAVAQLRASFPKDFTGMSLLKAEEMEGGFVQEARAFWTDESYAFFYALLHRKEDGLVVVSFALNSVPDAILSKF</sequence>
<comment type="caution">
    <text evidence="2">The sequence shown here is derived from an EMBL/GenBank/DDBJ whole genome shotgun (WGS) entry which is preliminary data.</text>
</comment>
<protein>
    <recommendedName>
        <fullName evidence="4">DUF3887 domain-containing protein</fullName>
    </recommendedName>
</protein>
<feature type="chain" id="PRO_5047219222" description="DUF3887 domain-containing protein" evidence="1">
    <location>
        <begin position="20"/>
        <end position="137"/>
    </location>
</feature>
<dbReference type="EMBL" id="JAVRHL010000003">
    <property type="protein sequence ID" value="MDT0683917.1"/>
    <property type="molecule type" value="Genomic_DNA"/>
</dbReference>
<evidence type="ECO:0008006" key="4">
    <source>
        <dbReference type="Google" id="ProtNLM"/>
    </source>
</evidence>
<dbReference type="Proteomes" id="UP001265259">
    <property type="component" value="Unassembled WGS sequence"/>
</dbReference>
<accession>A0ABU3DJM1</accession>
<evidence type="ECO:0000256" key="1">
    <source>
        <dbReference type="SAM" id="SignalP"/>
    </source>
</evidence>
<name>A0ABU3DJM1_9RHOB</name>
<proteinExistence type="predicted"/>
<reference evidence="2 3" key="1">
    <citation type="submission" date="2023-09" db="EMBL/GenBank/DDBJ databases">
        <authorList>
            <person name="Rey-Velasco X."/>
        </authorList>
    </citation>
    <scope>NUCLEOTIDE SEQUENCE [LARGE SCALE GENOMIC DNA]</scope>
    <source>
        <strain evidence="2 3">F158</strain>
    </source>
</reference>
<dbReference type="RefSeq" id="WP_311692894.1">
    <property type="nucleotide sequence ID" value="NZ_JAVRHL010000003.1"/>
</dbReference>
<evidence type="ECO:0000313" key="3">
    <source>
        <dbReference type="Proteomes" id="UP001265259"/>
    </source>
</evidence>
<organism evidence="2 3">
    <name type="scientific">Tropicimonas omnivorans</name>
    <dbReference type="NCBI Taxonomy" id="3075590"/>
    <lineage>
        <taxon>Bacteria</taxon>
        <taxon>Pseudomonadati</taxon>
        <taxon>Pseudomonadota</taxon>
        <taxon>Alphaproteobacteria</taxon>
        <taxon>Rhodobacterales</taxon>
        <taxon>Roseobacteraceae</taxon>
        <taxon>Tropicimonas</taxon>
    </lineage>
</organism>
<evidence type="ECO:0000313" key="2">
    <source>
        <dbReference type="EMBL" id="MDT0683917.1"/>
    </source>
</evidence>
<feature type="signal peptide" evidence="1">
    <location>
        <begin position="1"/>
        <end position="19"/>
    </location>
</feature>